<comment type="caution">
    <text evidence="2">The sequence shown here is derived from an EMBL/GenBank/DDBJ whole genome shotgun (WGS) entry which is preliminary data.</text>
</comment>
<dbReference type="EMBL" id="JAODOP010000004">
    <property type="protein sequence ID" value="MEF3834280.1"/>
    <property type="molecule type" value="Genomic_DNA"/>
</dbReference>
<accession>A0ABU7XU99</accession>
<keyword evidence="1" id="KW-1133">Transmembrane helix</keyword>
<reference evidence="2 3" key="1">
    <citation type="submission" date="2022-09" db="EMBL/GenBank/DDBJ databases">
        <title>Genome sequencing of Flavivirga sp. MEBiC05379.</title>
        <authorList>
            <person name="Oh H.-M."/>
            <person name="Kwon K.K."/>
            <person name="Park M.J."/>
            <person name="Yang S.-H."/>
        </authorList>
    </citation>
    <scope>NUCLEOTIDE SEQUENCE [LARGE SCALE GENOMIC DNA]</scope>
    <source>
        <strain evidence="2 3">MEBiC05379</strain>
    </source>
</reference>
<evidence type="ECO:0000256" key="1">
    <source>
        <dbReference type="SAM" id="Phobius"/>
    </source>
</evidence>
<feature type="transmembrane region" description="Helical" evidence="1">
    <location>
        <begin position="20"/>
        <end position="38"/>
    </location>
</feature>
<organism evidence="2 3">
    <name type="scientific">Flavivirga spongiicola</name>
    <dbReference type="NCBI Taxonomy" id="421621"/>
    <lineage>
        <taxon>Bacteria</taxon>
        <taxon>Pseudomonadati</taxon>
        <taxon>Bacteroidota</taxon>
        <taxon>Flavobacteriia</taxon>
        <taxon>Flavobacteriales</taxon>
        <taxon>Flavobacteriaceae</taxon>
        <taxon>Flavivirga</taxon>
    </lineage>
</organism>
<protein>
    <submittedName>
        <fullName evidence="2">Uncharacterized protein</fullName>
    </submittedName>
</protein>
<dbReference type="Proteomes" id="UP001337305">
    <property type="component" value="Unassembled WGS sequence"/>
</dbReference>
<sequence>MDKSILRRNIINLYQFIKEYYYFILSPFIIVVFFLVYFNNQIEKDDIKENLTMTYGKIYGSSNIYKKYSKRNFRYKFTFDGKIYTGTSTGYITDGVKEGKIYKVEFSKENPRHNRMIFDIEYEQRLILDQKGQVADTSYVQVGQKFRNKMKEIVEEYKFKTDSIKN</sequence>
<keyword evidence="1" id="KW-0812">Transmembrane</keyword>
<evidence type="ECO:0000313" key="3">
    <source>
        <dbReference type="Proteomes" id="UP001337305"/>
    </source>
</evidence>
<gene>
    <name evidence="2" type="ORF">N1F79_14170</name>
</gene>
<keyword evidence="3" id="KW-1185">Reference proteome</keyword>
<dbReference type="RefSeq" id="WP_303306611.1">
    <property type="nucleotide sequence ID" value="NZ_JAODOP010000004.1"/>
</dbReference>
<name>A0ABU7XU99_9FLAO</name>
<proteinExistence type="predicted"/>
<keyword evidence="1" id="KW-0472">Membrane</keyword>
<evidence type="ECO:0000313" key="2">
    <source>
        <dbReference type="EMBL" id="MEF3834280.1"/>
    </source>
</evidence>